<reference evidence="2" key="1">
    <citation type="submission" date="2013-06" db="EMBL/GenBank/DDBJ databases">
        <authorList>
            <person name="Zhao Q."/>
        </authorList>
    </citation>
    <scope>NUCLEOTIDE SEQUENCE</scope>
    <source>
        <strain evidence="2">cv. W1943</strain>
    </source>
</reference>
<dbReference type="Proteomes" id="UP000008022">
    <property type="component" value="Unassembled WGS sequence"/>
</dbReference>
<proteinExistence type="predicted"/>
<dbReference type="Gramene" id="ORUFI03G16710.1">
    <property type="protein sequence ID" value="ORUFI03G16710.1"/>
    <property type="gene ID" value="ORUFI03G16710"/>
</dbReference>
<keyword evidence="2" id="KW-1185">Reference proteome</keyword>
<accession>A0A0E0NUJ9</accession>
<organism evidence="1 2">
    <name type="scientific">Oryza rufipogon</name>
    <name type="common">Brownbeard rice</name>
    <name type="synonym">Asian wild rice</name>
    <dbReference type="NCBI Taxonomy" id="4529"/>
    <lineage>
        <taxon>Eukaryota</taxon>
        <taxon>Viridiplantae</taxon>
        <taxon>Streptophyta</taxon>
        <taxon>Embryophyta</taxon>
        <taxon>Tracheophyta</taxon>
        <taxon>Spermatophyta</taxon>
        <taxon>Magnoliopsida</taxon>
        <taxon>Liliopsida</taxon>
        <taxon>Poales</taxon>
        <taxon>Poaceae</taxon>
        <taxon>BOP clade</taxon>
        <taxon>Oryzoideae</taxon>
        <taxon>Oryzeae</taxon>
        <taxon>Oryzinae</taxon>
        <taxon>Oryza</taxon>
    </lineage>
</organism>
<evidence type="ECO:0000313" key="2">
    <source>
        <dbReference type="Proteomes" id="UP000008022"/>
    </source>
</evidence>
<dbReference type="EnsemblPlants" id="ORUFI03G16710.1">
    <property type="protein sequence ID" value="ORUFI03G16710.1"/>
    <property type="gene ID" value="ORUFI03G16710"/>
</dbReference>
<protein>
    <submittedName>
        <fullName evidence="1">Uncharacterized protein</fullName>
    </submittedName>
</protein>
<dbReference type="HOGENOM" id="CLU_1830332_0_0_1"/>
<name>A0A0E0NUJ9_ORYRU</name>
<dbReference type="AlphaFoldDB" id="A0A0E0NUJ9"/>
<sequence length="141" mass="16090">MNQLKKIMMMLIKLCKKITISPHLQSKIVLDDDKLPIPNEEFNPITLRKLSQTFAAAVESPIICSDSPDSPDVVLLKFSKKCADIGNKTNMMYNKMNRILLDSQKQNFKTFASPERVLLCNMKNFNPSTSGTKPIHHDLRR</sequence>
<evidence type="ECO:0000313" key="1">
    <source>
        <dbReference type="EnsemblPlants" id="ORUFI03G16710.1"/>
    </source>
</evidence>
<reference evidence="1" key="2">
    <citation type="submission" date="2015-06" db="UniProtKB">
        <authorList>
            <consortium name="EnsemblPlants"/>
        </authorList>
    </citation>
    <scope>IDENTIFICATION</scope>
</reference>